<dbReference type="EMBL" id="JAGKHQ010000018">
    <property type="protein sequence ID" value="KAG7486399.1"/>
    <property type="molecule type" value="Genomic_DNA"/>
</dbReference>
<reference evidence="1 2" key="1">
    <citation type="journal article" date="2021" name="Sci. Rep.">
        <title>Chromosome anchoring in Senegalese sole (Solea senegalensis) reveals sex-associated markers and genome rearrangements in flatfish.</title>
        <authorList>
            <person name="Guerrero-Cozar I."/>
            <person name="Gomez-Garrido J."/>
            <person name="Berbel C."/>
            <person name="Martinez-Blanch J.F."/>
            <person name="Alioto T."/>
            <person name="Claros M.G."/>
            <person name="Gagnaire P.A."/>
            <person name="Manchado M."/>
        </authorList>
    </citation>
    <scope>NUCLEOTIDE SEQUENCE [LARGE SCALE GENOMIC DNA]</scope>
    <source>
        <strain evidence="1">Sse05_10M</strain>
    </source>
</reference>
<keyword evidence="2" id="KW-1185">Reference proteome</keyword>
<sequence length="94" mass="10018">MAMITADLRRGRMVPRDGEMLCGEDPNELVCTCLWCFAVCTVGSTSPPGVHTSQHLNHLMFLQASEVLEAGGGTASAGGFTSNPGNETLRYLCQ</sequence>
<proteinExistence type="predicted"/>
<organism evidence="1 2">
    <name type="scientific">Solea senegalensis</name>
    <name type="common">Senegalese sole</name>
    <dbReference type="NCBI Taxonomy" id="28829"/>
    <lineage>
        <taxon>Eukaryota</taxon>
        <taxon>Metazoa</taxon>
        <taxon>Chordata</taxon>
        <taxon>Craniata</taxon>
        <taxon>Vertebrata</taxon>
        <taxon>Euteleostomi</taxon>
        <taxon>Actinopterygii</taxon>
        <taxon>Neopterygii</taxon>
        <taxon>Teleostei</taxon>
        <taxon>Neoteleostei</taxon>
        <taxon>Acanthomorphata</taxon>
        <taxon>Carangaria</taxon>
        <taxon>Pleuronectiformes</taxon>
        <taxon>Pleuronectoidei</taxon>
        <taxon>Soleidae</taxon>
        <taxon>Solea</taxon>
    </lineage>
</organism>
<evidence type="ECO:0000313" key="2">
    <source>
        <dbReference type="Proteomes" id="UP000693946"/>
    </source>
</evidence>
<protein>
    <submittedName>
        <fullName evidence="1">Uncharacterized protein</fullName>
    </submittedName>
</protein>
<evidence type="ECO:0000313" key="1">
    <source>
        <dbReference type="EMBL" id="KAG7486399.1"/>
    </source>
</evidence>
<comment type="caution">
    <text evidence="1">The sequence shown here is derived from an EMBL/GenBank/DDBJ whole genome shotgun (WGS) entry which is preliminary data.</text>
</comment>
<dbReference type="AlphaFoldDB" id="A0AAV6QA28"/>
<accession>A0AAV6QA28</accession>
<dbReference type="Proteomes" id="UP000693946">
    <property type="component" value="Linkage Group LG6"/>
</dbReference>
<gene>
    <name evidence="1" type="ORF">JOB18_030917</name>
</gene>
<name>A0AAV6QA28_SOLSE</name>